<accession>A0ABR1AYM5</accession>
<proteinExistence type="predicted"/>
<feature type="compositionally biased region" description="Basic residues" evidence="1">
    <location>
        <begin position="54"/>
        <end position="64"/>
    </location>
</feature>
<feature type="compositionally biased region" description="Basic and acidic residues" evidence="1">
    <location>
        <begin position="40"/>
        <end position="53"/>
    </location>
</feature>
<gene>
    <name evidence="2" type="ORF">RUM44_005975</name>
</gene>
<feature type="compositionally biased region" description="Pro residues" evidence="1">
    <location>
        <begin position="80"/>
        <end position="93"/>
    </location>
</feature>
<dbReference type="EMBL" id="JAWJWF010000006">
    <property type="protein sequence ID" value="KAK6631448.1"/>
    <property type="molecule type" value="Genomic_DNA"/>
</dbReference>
<sequence length="105" mass="11663">MARDTVGSAGVSGGRGKRKRTGCGTRRSKEMLETSSAVLDFKEENEKAKETGSRGRRKMERQRHSITRCRFHLALHLPSLTPPHPPPPPPPSPITNKGLFLHVAW</sequence>
<reference evidence="2 3" key="1">
    <citation type="submission" date="2023-09" db="EMBL/GenBank/DDBJ databases">
        <title>Genomes of two closely related lineages of the louse Polyplax serrata with different host specificities.</title>
        <authorList>
            <person name="Martinu J."/>
            <person name="Tarabai H."/>
            <person name="Stefka J."/>
            <person name="Hypsa V."/>
        </authorList>
    </citation>
    <scope>NUCLEOTIDE SEQUENCE [LARGE SCALE GENOMIC DNA]</scope>
    <source>
        <strain evidence="2">98ZLc_SE</strain>
    </source>
</reference>
<organism evidence="2 3">
    <name type="scientific">Polyplax serrata</name>
    <name type="common">Common mouse louse</name>
    <dbReference type="NCBI Taxonomy" id="468196"/>
    <lineage>
        <taxon>Eukaryota</taxon>
        <taxon>Metazoa</taxon>
        <taxon>Ecdysozoa</taxon>
        <taxon>Arthropoda</taxon>
        <taxon>Hexapoda</taxon>
        <taxon>Insecta</taxon>
        <taxon>Pterygota</taxon>
        <taxon>Neoptera</taxon>
        <taxon>Paraneoptera</taxon>
        <taxon>Psocodea</taxon>
        <taxon>Troctomorpha</taxon>
        <taxon>Phthiraptera</taxon>
        <taxon>Anoplura</taxon>
        <taxon>Polyplacidae</taxon>
        <taxon>Polyplax</taxon>
    </lineage>
</organism>
<evidence type="ECO:0000313" key="3">
    <source>
        <dbReference type="Proteomes" id="UP001359485"/>
    </source>
</evidence>
<evidence type="ECO:0000256" key="1">
    <source>
        <dbReference type="SAM" id="MobiDB-lite"/>
    </source>
</evidence>
<feature type="region of interest" description="Disordered" evidence="1">
    <location>
        <begin position="77"/>
        <end position="99"/>
    </location>
</feature>
<protein>
    <submittedName>
        <fullName evidence="2">Uncharacterized protein</fullName>
    </submittedName>
</protein>
<comment type="caution">
    <text evidence="2">The sequence shown here is derived from an EMBL/GenBank/DDBJ whole genome shotgun (WGS) entry which is preliminary data.</text>
</comment>
<evidence type="ECO:0000313" key="2">
    <source>
        <dbReference type="EMBL" id="KAK6631448.1"/>
    </source>
</evidence>
<name>A0ABR1AYM5_POLSC</name>
<dbReference type="Proteomes" id="UP001359485">
    <property type="component" value="Unassembled WGS sequence"/>
</dbReference>
<keyword evidence="3" id="KW-1185">Reference proteome</keyword>
<feature type="region of interest" description="Disordered" evidence="1">
    <location>
        <begin position="1"/>
        <end position="64"/>
    </location>
</feature>